<accession>A0AAU7V4J5</accession>
<feature type="compositionally biased region" description="Basic residues" evidence="1">
    <location>
        <begin position="185"/>
        <end position="194"/>
    </location>
</feature>
<dbReference type="AlphaFoldDB" id="A0AAU7V4J5"/>
<gene>
    <name evidence="2" type="ORF">SAC06_06755</name>
</gene>
<dbReference type="EMBL" id="CP138335">
    <property type="protein sequence ID" value="XBW07345.1"/>
    <property type="molecule type" value="Genomic_DNA"/>
</dbReference>
<protein>
    <submittedName>
        <fullName evidence="2">Uncharacterized protein</fullName>
    </submittedName>
</protein>
<name>A0AAU7V4J5_9ACTO</name>
<dbReference type="RefSeq" id="WP_350257551.1">
    <property type="nucleotide sequence ID" value="NZ_CP138335.1"/>
</dbReference>
<feature type="region of interest" description="Disordered" evidence="1">
    <location>
        <begin position="167"/>
        <end position="194"/>
    </location>
</feature>
<evidence type="ECO:0000256" key="1">
    <source>
        <dbReference type="SAM" id="MobiDB-lite"/>
    </source>
</evidence>
<proteinExistence type="predicted"/>
<organism evidence="2">
    <name type="scientific">Scrofimicrobium appendicitidis</name>
    <dbReference type="NCBI Taxonomy" id="3079930"/>
    <lineage>
        <taxon>Bacteria</taxon>
        <taxon>Bacillati</taxon>
        <taxon>Actinomycetota</taxon>
        <taxon>Actinomycetes</taxon>
        <taxon>Actinomycetales</taxon>
        <taxon>Actinomycetaceae</taxon>
        <taxon>Scrofimicrobium</taxon>
    </lineage>
</organism>
<sequence>MAEQDWEEEFRRLTGELGEDEALQVDPPDHLEQGRLCVALVLAPFANPSPLRALLQLTKATAEVVQLETFSAVWLELPDAATEEEEMAAFLTGTRPVPAEVDRIARVLSKLTRHGAVALLSTLFENAGMEPGVSGQITAKRYVAGEPEEDLDAGLILNTLGEKGEDLLLGRKRPEDYPPDEPKRGFFRRGGARR</sequence>
<reference evidence="2" key="1">
    <citation type="submission" date="2023-11" db="EMBL/GenBank/DDBJ databases">
        <title>Scrofimicrobium hongkongense sp. nov., isolated from a patient with peritonitis.</title>
        <authorList>
            <person name="Lao H.Y."/>
            <person name="Wong A.Y.P."/>
            <person name="Ng T.L."/>
            <person name="Wong R.Y.L."/>
            <person name="Yau M.C.Y."/>
            <person name="Lam J.Y.W."/>
            <person name="Siu G.K.H."/>
        </authorList>
    </citation>
    <scope>NUCLEOTIDE SEQUENCE</scope>
    <source>
        <strain evidence="2">R131</strain>
    </source>
</reference>
<dbReference type="KEGG" id="sapp:SAC06_06755"/>
<evidence type="ECO:0000313" key="2">
    <source>
        <dbReference type="EMBL" id="XBW07345.1"/>
    </source>
</evidence>
<feature type="compositionally biased region" description="Basic and acidic residues" evidence="1">
    <location>
        <begin position="167"/>
        <end position="184"/>
    </location>
</feature>